<evidence type="ECO:0000313" key="3">
    <source>
        <dbReference type="Proteomes" id="UP001595699"/>
    </source>
</evidence>
<evidence type="ECO:0000313" key="2">
    <source>
        <dbReference type="EMBL" id="MFC3760669.1"/>
    </source>
</evidence>
<proteinExistence type="predicted"/>
<protein>
    <submittedName>
        <fullName evidence="2">Uncharacterized protein</fullName>
    </submittedName>
</protein>
<name>A0ABV7Y7B0_9ACTN</name>
<dbReference type="PROSITE" id="PS51257">
    <property type="entry name" value="PROKAR_LIPOPROTEIN"/>
    <property type="match status" value="1"/>
</dbReference>
<feature type="signal peptide" evidence="1">
    <location>
        <begin position="1"/>
        <end position="18"/>
    </location>
</feature>
<gene>
    <name evidence="2" type="ORF">ACFOUW_07455</name>
</gene>
<dbReference type="EMBL" id="JBHRZH010000006">
    <property type="protein sequence ID" value="MFC3760669.1"/>
    <property type="molecule type" value="Genomic_DNA"/>
</dbReference>
<dbReference type="Proteomes" id="UP001595699">
    <property type="component" value="Unassembled WGS sequence"/>
</dbReference>
<dbReference type="RefSeq" id="WP_205116904.1">
    <property type="nucleotide sequence ID" value="NZ_JAFBCM010000001.1"/>
</dbReference>
<reference evidence="3" key="1">
    <citation type="journal article" date="2019" name="Int. J. Syst. Evol. Microbiol.">
        <title>The Global Catalogue of Microorganisms (GCM) 10K type strain sequencing project: providing services to taxonomists for standard genome sequencing and annotation.</title>
        <authorList>
            <consortium name="The Broad Institute Genomics Platform"/>
            <consortium name="The Broad Institute Genome Sequencing Center for Infectious Disease"/>
            <person name="Wu L."/>
            <person name="Ma J."/>
        </authorList>
    </citation>
    <scope>NUCLEOTIDE SEQUENCE [LARGE SCALE GENOMIC DNA]</scope>
    <source>
        <strain evidence="3">CGMCC 4.7241</strain>
    </source>
</reference>
<keyword evidence="3" id="KW-1185">Reference proteome</keyword>
<keyword evidence="1" id="KW-0732">Signal</keyword>
<organism evidence="2 3">
    <name type="scientific">Tenggerimyces flavus</name>
    <dbReference type="NCBI Taxonomy" id="1708749"/>
    <lineage>
        <taxon>Bacteria</taxon>
        <taxon>Bacillati</taxon>
        <taxon>Actinomycetota</taxon>
        <taxon>Actinomycetes</taxon>
        <taxon>Propionibacteriales</taxon>
        <taxon>Nocardioidaceae</taxon>
        <taxon>Tenggerimyces</taxon>
    </lineage>
</organism>
<feature type="chain" id="PRO_5047106438" evidence="1">
    <location>
        <begin position="19"/>
        <end position="168"/>
    </location>
</feature>
<sequence length="168" mass="17003">MIKFGGALTLLGVLVVTACSGPGPSADVNKRAADSNAPVIVTGTVRKAVDGKPAEPVAGATITLTWSTDRAAAKSGATLEPAIVAKATTDGKGRYTVRGTAPQALVKGAAKNDGIATISMLVEATNGDFTSSGFTRQIVNGTWRTAAGPIDITYRYDPKGALKNGGTQ</sequence>
<evidence type="ECO:0000256" key="1">
    <source>
        <dbReference type="SAM" id="SignalP"/>
    </source>
</evidence>
<accession>A0ABV7Y7B0</accession>
<comment type="caution">
    <text evidence="2">The sequence shown here is derived from an EMBL/GenBank/DDBJ whole genome shotgun (WGS) entry which is preliminary data.</text>
</comment>